<sequence length="175" mass="19070">MQLCRSTKRPSSGQGGGNVEDRALIQQQLAVSHQIVKQCLGDITEGEAGRVQAAILTPVVWQIGHLALTNTNFIQRAGATSGVTLPARYPELFKTGTGGPANYPPLSEVVKAFDDTHAALMRTVAETKLETPAEGPRGLWKNYSEMFSFANTHRWYHIGKINSLRALLGKPRLFG</sequence>
<dbReference type="Gene3D" id="1.20.120.450">
    <property type="entry name" value="dinb family like domain"/>
    <property type="match status" value="1"/>
</dbReference>
<feature type="domain" description="DinB-like" evidence="1">
    <location>
        <begin position="33"/>
        <end position="159"/>
    </location>
</feature>
<dbReference type="EMBL" id="VBAM01000190">
    <property type="protein sequence ID" value="TMJ12304.1"/>
    <property type="molecule type" value="Genomic_DNA"/>
</dbReference>
<dbReference type="InterPro" id="IPR034660">
    <property type="entry name" value="DinB/YfiT-like"/>
</dbReference>
<accession>A0A537LWC0</accession>
<evidence type="ECO:0000259" key="1">
    <source>
        <dbReference type="Pfam" id="PF12867"/>
    </source>
</evidence>
<dbReference type="InterPro" id="IPR024775">
    <property type="entry name" value="DinB-like"/>
</dbReference>
<organism evidence="2 3">
    <name type="scientific">Candidatus Segetimicrobium genomatis</name>
    <dbReference type="NCBI Taxonomy" id="2569760"/>
    <lineage>
        <taxon>Bacteria</taxon>
        <taxon>Bacillati</taxon>
        <taxon>Candidatus Sysuimicrobiota</taxon>
        <taxon>Candidatus Sysuimicrobiia</taxon>
        <taxon>Candidatus Sysuimicrobiales</taxon>
        <taxon>Candidatus Segetimicrobiaceae</taxon>
        <taxon>Candidatus Segetimicrobium</taxon>
    </lineage>
</organism>
<dbReference type="AlphaFoldDB" id="A0A537LWC0"/>
<reference evidence="2 3" key="1">
    <citation type="journal article" date="2019" name="Nat. Microbiol.">
        <title>Mediterranean grassland soil C-N compound turnover is dependent on rainfall and depth, and is mediated by genomically divergent microorganisms.</title>
        <authorList>
            <person name="Diamond S."/>
            <person name="Andeer P.F."/>
            <person name="Li Z."/>
            <person name="Crits-Christoph A."/>
            <person name="Burstein D."/>
            <person name="Anantharaman K."/>
            <person name="Lane K.R."/>
            <person name="Thomas B.C."/>
            <person name="Pan C."/>
            <person name="Northen T.R."/>
            <person name="Banfield J.F."/>
        </authorList>
    </citation>
    <scope>NUCLEOTIDE SEQUENCE [LARGE SCALE GENOMIC DNA]</scope>
    <source>
        <strain evidence="2">NP_5</strain>
    </source>
</reference>
<proteinExistence type="predicted"/>
<evidence type="ECO:0000313" key="3">
    <source>
        <dbReference type="Proteomes" id="UP000320393"/>
    </source>
</evidence>
<evidence type="ECO:0000313" key="2">
    <source>
        <dbReference type="EMBL" id="TMJ12304.1"/>
    </source>
</evidence>
<dbReference type="SUPFAM" id="SSF109854">
    <property type="entry name" value="DinB/YfiT-like putative metalloenzymes"/>
    <property type="match status" value="1"/>
</dbReference>
<comment type="caution">
    <text evidence="2">The sequence shown here is derived from an EMBL/GenBank/DDBJ whole genome shotgun (WGS) entry which is preliminary data.</text>
</comment>
<name>A0A537LWC0_9BACT</name>
<dbReference type="Pfam" id="PF12867">
    <property type="entry name" value="DinB_2"/>
    <property type="match status" value="1"/>
</dbReference>
<dbReference type="Proteomes" id="UP000320393">
    <property type="component" value="Unassembled WGS sequence"/>
</dbReference>
<gene>
    <name evidence="2" type="ORF">E6H02_06065</name>
</gene>
<protein>
    <submittedName>
        <fullName evidence="2">DinB family protein</fullName>
    </submittedName>
</protein>